<evidence type="ECO:0000313" key="3">
    <source>
        <dbReference type="EMBL" id="TDP95105.1"/>
    </source>
</evidence>
<proteinExistence type="predicted"/>
<dbReference type="Proteomes" id="UP000295444">
    <property type="component" value="Unassembled WGS sequence"/>
</dbReference>
<dbReference type="EMBL" id="SNXZ01000005">
    <property type="protein sequence ID" value="TDP95105.1"/>
    <property type="molecule type" value="Genomic_DNA"/>
</dbReference>
<evidence type="ECO:0000259" key="2">
    <source>
        <dbReference type="Pfam" id="PF03807"/>
    </source>
</evidence>
<dbReference type="RefSeq" id="WP_133852485.1">
    <property type="nucleotide sequence ID" value="NZ_SNXZ01000005.1"/>
</dbReference>
<name>A0A4R6S8D4_LABRH</name>
<dbReference type="PANTHER" id="PTHR14239">
    <property type="entry name" value="DUDULIN-RELATED"/>
    <property type="match status" value="1"/>
</dbReference>
<dbReference type="Pfam" id="PF03807">
    <property type="entry name" value="F420_oxidored"/>
    <property type="match status" value="1"/>
</dbReference>
<reference evidence="3 4" key="1">
    <citation type="submission" date="2019-03" db="EMBL/GenBank/DDBJ databases">
        <title>Genomic Encyclopedia of Type Strains, Phase IV (KMG-IV): sequencing the most valuable type-strain genomes for metagenomic binning, comparative biology and taxonomic classification.</title>
        <authorList>
            <person name="Goeker M."/>
        </authorList>
    </citation>
    <scope>NUCLEOTIDE SEQUENCE [LARGE SCALE GENOMIC DNA]</scope>
    <source>
        <strain evidence="3 4">DSM 45361</strain>
    </source>
</reference>
<dbReference type="InterPro" id="IPR051267">
    <property type="entry name" value="STEAP_metalloreductase"/>
</dbReference>
<organism evidence="3 4">
    <name type="scientific">Labedaea rhizosphaerae</name>
    <dbReference type="NCBI Taxonomy" id="598644"/>
    <lineage>
        <taxon>Bacteria</taxon>
        <taxon>Bacillati</taxon>
        <taxon>Actinomycetota</taxon>
        <taxon>Actinomycetes</taxon>
        <taxon>Pseudonocardiales</taxon>
        <taxon>Pseudonocardiaceae</taxon>
        <taxon>Labedaea</taxon>
    </lineage>
</organism>
<protein>
    <recommendedName>
        <fullName evidence="2">Pyrroline-5-carboxylate reductase catalytic N-terminal domain-containing protein</fullName>
    </recommendedName>
</protein>
<comment type="caution">
    <text evidence="3">The sequence shown here is derived from an EMBL/GenBank/DDBJ whole genome shotgun (WGS) entry which is preliminary data.</text>
</comment>
<evidence type="ECO:0000313" key="4">
    <source>
        <dbReference type="Proteomes" id="UP000295444"/>
    </source>
</evidence>
<dbReference type="SUPFAM" id="SSF51735">
    <property type="entry name" value="NAD(P)-binding Rossmann-fold domains"/>
    <property type="match status" value="1"/>
</dbReference>
<accession>A0A4R6S8D4</accession>
<dbReference type="InterPro" id="IPR028939">
    <property type="entry name" value="P5C_Rdtase_cat_N"/>
</dbReference>
<dbReference type="InterPro" id="IPR036291">
    <property type="entry name" value="NAD(P)-bd_dom_sf"/>
</dbReference>
<dbReference type="AlphaFoldDB" id="A0A4R6S8D4"/>
<evidence type="ECO:0000256" key="1">
    <source>
        <dbReference type="ARBA" id="ARBA00023002"/>
    </source>
</evidence>
<sequence>MRIGILGTGTLARGLARAWAGHDVVIGGRSAAKAEALAAEVGARAAAPADAAREADAVLLAVAWEGVDDMLGLAAPPPGTVLIDPVNAVEHGVGVLLPPTSAAEHIAATAPGTHVVKAFHLFPAAQWTSGTAVTVPICGDDERALATVSALVTDTGSQATVVGGLSSARQLEEVAGFVINLAFRGVDPQSAVPRVA</sequence>
<keyword evidence="4" id="KW-1185">Reference proteome</keyword>
<dbReference type="Gene3D" id="3.40.50.720">
    <property type="entry name" value="NAD(P)-binding Rossmann-like Domain"/>
    <property type="match status" value="1"/>
</dbReference>
<dbReference type="OrthoDB" id="5738121at2"/>
<gene>
    <name evidence="3" type="ORF">EV186_105337</name>
</gene>
<dbReference type="GO" id="GO:0016491">
    <property type="term" value="F:oxidoreductase activity"/>
    <property type="evidence" value="ECO:0007669"/>
    <property type="project" value="UniProtKB-KW"/>
</dbReference>
<feature type="domain" description="Pyrroline-5-carboxylate reductase catalytic N-terminal" evidence="2">
    <location>
        <begin position="2"/>
        <end position="87"/>
    </location>
</feature>
<keyword evidence="1" id="KW-0560">Oxidoreductase</keyword>